<feature type="domain" description="Xaa-Pro dipeptidyl-peptidase-like" evidence="3">
    <location>
        <begin position="21"/>
        <end position="145"/>
    </location>
</feature>
<dbReference type="AlphaFoldDB" id="A0A2T0QUV4"/>
<dbReference type="Gene3D" id="3.40.50.1820">
    <property type="entry name" value="alpha/beta hydrolase"/>
    <property type="match status" value="1"/>
</dbReference>
<dbReference type="Proteomes" id="UP000238083">
    <property type="component" value="Unassembled WGS sequence"/>
</dbReference>
<proteinExistence type="inferred from homology"/>
<dbReference type="PANTHER" id="PTHR22946:SF9">
    <property type="entry name" value="POLYKETIDE TRANSFERASE AF380"/>
    <property type="match status" value="1"/>
</dbReference>
<sequence length="319" mass="34885">MSSEAVEFSVDDTTVRGTFSVPVGAASPVPVVVMAHGWAMVASGDLQDYAESFQAAGLATLTFDFRHLGRSDGTPRQEIDPHRQVEDFRTAVTWVLTRPEVDPAKVGIWGSSYSGGHALTVAAQDDRVAAVVAQVPTISGYRAARDRWDDATIAAQQARFDHDRQGRLRGREPLTIPLVSPDPTAAAVAYPGPDSYAYMSAEGRRCPEWQNFVTVRSLELARSYEPGLTIERIAPKPLLMIVAADDVTTPADLQLEAYERAQQPKELLVLPGGHYSVYTDHLHVTRRAAADWFARHLLRPGRGAIPSQQHDGQPLEDLP</sequence>
<dbReference type="EMBL" id="PVZF01000022">
    <property type="protein sequence ID" value="PRY08928.1"/>
    <property type="molecule type" value="Genomic_DNA"/>
</dbReference>
<comment type="caution">
    <text evidence="4">The sequence shown here is derived from an EMBL/GenBank/DDBJ whole genome shotgun (WGS) entry which is preliminary data.</text>
</comment>
<dbReference type="SUPFAM" id="SSF53474">
    <property type="entry name" value="alpha/beta-Hydrolases"/>
    <property type="match status" value="1"/>
</dbReference>
<keyword evidence="2" id="KW-0378">Hydrolase</keyword>
<gene>
    <name evidence="4" type="ORF">CLV37_1225</name>
</gene>
<organism evidence="4 5">
    <name type="scientific">Kineococcus rhizosphaerae</name>
    <dbReference type="NCBI Taxonomy" id="559628"/>
    <lineage>
        <taxon>Bacteria</taxon>
        <taxon>Bacillati</taxon>
        <taxon>Actinomycetota</taxon>
        <taxon>Actinomycetes</taxon>
        <taxon>Kineosporiales</taxon>
        <taxon>Kineosporiaceae</taxon>
        <taxon>Kineococcus</taxon>
    </lineage>
</organism>
<evidence type="ECO:0000313" key="4">
    <source>
        <dbReference type="EMBL" id="PRY08928.1"/>
    </source>
</evidence>
<dbReference type="Pfam" id="PF02129">
    <property type="entry name" value="Peptidase_S15"/>
    <property type="match status" value="1"/>
</dbReference>
<evidence type="ECO:0000256" key="2">
    <source>
        <dbReference type="ARBA" id="ARBA00022801"/>
    </source>
</evidence>
<dbReference type="InterPro" id="IPR050261">
    <property type="entry name" value="FrsA_esterase"/>
</dbReference>
<evidence type="ECO:0000313" key="5">
    <source>
        <dbReference type="Proteomes" id="UP000238083"/>
    </source>
</evidence>
<dbReference type="GO" id="GO:0052689">
    <property type="term" value="F:carboxylic ester hydrolase activity"/>
    <property type="evidence" value="ECO:0007669"/>
    <property type="project" value="UniProtKB-ARBA"/>
</dbReference>
<name>A0A2T0QUV4_9ACTN</name>
<keyword evidence="5" id="KW-1185">Reference proteome</keyword>
<dbReference type="InterPro" id="IPR029058">
    <property type="entry name" value="AB_hydrolase_fold"/>
</dbReference>
<comment type="similarity">
    <text evidence="1">Belongs to the AB hydrolase superfamily.</text>
</comment>
<dbReference type="PANTHER" id="PTHR22946">
    <property type="entry name" value="DIENELACTONE HYDROLASE DOMAIN-CONTAINING PROTEIN-RELATED"/>
    <property type="match status" value="1"/>
</dbReference>
<evidence type="ECO:0000256" key="1">
    <source>
        <dbReference type="ARBA" id="ARBA00008645"/>
    </source>
</evidence>
<dbReference type="Gene3D" id="1.10.10.800">
    <property type="match status" value="1"/>
</dbReference>
<protein>
    <recommendedName>
        <fullName evidence="3">Xaa-Pro dipeptidyl-peptidase-like domain-containing protein</fullName>
    </recommendedName>
</protein>
<dbReference type="InterPro" id="IPR000383">
    <property type="entry name" value="Xaa-Pro-like_dom"/>
</dbReference>
<evidence type="ECO:0000259" key="3">
    <source>
        <dbReference type="Pfam" id="PF02129"/>
    </source>
</evidence>
<reference evidence="4 5" key="1">
    <citation type="submission" date="2018-03" db="EMBL/GenBank/DDBJ databases">
        <title>Genomic Encyclopedia of Archaeal and Bacterial Type Strains, Phase II (KMG-II): from individual species to whole genera.</title>
        <authorList>
            <person name="Goeker M."/>
        </authorList>
    </citation>
    <scope>NUCLEOTIDE SEQUENCE [LARGE SCALE GENOMIC DNA]</scope>
    <source>
        <strain evidence="4 5">DSM 19711</strain>
    </source>
</reference>
<accession>A0A2T0QUV4</accession>